<proteinExistence type="predicted"/>
<gene>
    <name evidence="1" type="ORF">AsAng_0031720</name>
</gene>
<protein>
    <submittedName>
        <fullName evidence="1">Uncharacterized protein</fullName>
    </submittedName>
</protein>
<dbReference type="AlphaFoldDB" id="A0A915YG03"/>
<accession>A0A915YG03</accession>
<evidence type="ECO:0000313" key="1">
    <source>
        <dbReference type="EMBL" id="BDS12449.1"/>
    </source>
</evidence>
<evidence type="ECO:0000313" key="2">
    <source>
        <dbReference type="Proteomes" id="UP001060919"/>
    </source>
</evidence>
<dbReference type="Proteomes" id="UP001060919">
    <property type="component" value="Chromosome"/>
</dbReference>
<dbReference type="RefSeq" id="WP_264793518.1">
    <property type="nucleotide sequence ID" value="NZ_AP026867.1"/>
</dbReference>
<sequence>MAFFKKISFETRDIVAFGGLAAGVLTIEGRETESGLDKILYQKSLIDNHVWLTVGDETEIGGVLYRGIEIDETTPLSSDNYTATFPYDKTADMPGGTPSFAEMVFGKLVLVEGGNNKVQLKKLDGTVETIEIGSDVKFCLGFIGTDDLRNGKINQPVFNMTQKAVCLKITALSEESKYNLKIGYKPKV</sequence>
<dbReference type="EMBL" id="AP026867">
    <property type="protein sequence ID" value="BDS12449.1"/>
    <property type="molecule type" value="Genomic_DNA"/>
</dbReference>
<reference evidence="1" key="1">
    <citation type="submission" date="2022-09" db="EMBL/GenBank/DDBJ databases">
        <title>Aureispira anguillicida sp. nov., isolated from Leptocephalus of Japanese eel Anguilla japonica.</title>
        <authorList>
            <person name="Yuasa K."/>
            <person name="Mekata T."/>
            <person name="Ikunari K."/>
        </authorList>
    </citation>
    <scope>NUCLEOTIDE SEQUENCE</scope>
    <source>
        <strain evidence="1">EL160426</strain>
    </source>
</reference>
<dbReference type="KEGG" id="aup:AsAng_0031720"/>
<name>A0A915YG03_9BACT</name>
<organism evidence="1 2">
    <name type="scientific">Aureispira anguillae</name>
    <dbReference type="NCBI Taxonomy" id="2864201"/>
    <lineage>
        <taxon>Bacteria</taxon>
        <taxon>Pseudomonadati</taxon>
        <taxon>Bacteroidota</taxon>
        <taxon>Saprospiria</taxon>
        <taxon>Saprospirales</taxon>
        <taxon>Saprospiraceae</taxon>
        <taxon>Aureispira</taxon>
    </lineage>
</organism>
<keyword evidence="2" id="KW-1185">Reference proteome</keyword>